<accession>A0A839GF67</accession>
<sequence>MKPAYTKTEVEAQIEACDDFDHLHLLIDVMLHHERKNYPPEEFMDILLNLIRKYAEISFSPLRPASEDRLLKELTDCLLDVSFWRCKICDFPNPKDSPFCLKCVGVLDR</sequence>
<evidence type="ECO:0000259" key="4">
    <source>
        <dbReference type="PROSITE" id="PS01358"/>
    </source>
</evidence>
<feature type="domain" description="RanBP2-type" evidence="4">
    <location>
        <begin position="84"/>
        <end position="103"/>
    </location>
</feature>
<dbReference type="RefSeq" id="WP_182511115.1">
    <property type="nucleotide sequence ID" value="NZ_JACJIQ010000001.1"/>
</dbReference>
<dbReference type="EMBL" id="JACJIQ010000001">
    <property type="protein sequence ID" value="MBA9075319.1"/>
    <property type="molecule type" value="Genomic_DNA"/>
</dbReference>
<dbReference type="AlphaFoldDB" id="A0A839GF67"/>
<dbReference type="Proteomes" id="UP000563094">
    <property type="component" value="Unassembled WGS sequence"/>
</dbReference>
<evidence type="ECO:0000313" key="5">
    <source>
        <dbReference type="EMBL" id="MBA9075319.1"/>
    </source>
</evidence>
<keyword evidence="2" id="KW-0863">Zinc-finger</keyword>
<protein>
    <recommendedName>
        <fullName evidence="4">RanBP2-type domain-containing protein</fullName>
    </recommendedName>
</protein>
<comment type="caution">
    <text evidence="5">The sequence shown here is derived from an EMBL/GenBank/DDBJ whole genome shotgun (WGS) entry which is preliminary data.</text>
</comment>
<keyword evidence="3" id="KW-0862">Zinc</keyword>
<name>A0A839GF67_9BACT</name>
<dbReference type="InterPro" id="IPR001876">
    <property type="entry name" value="Znf_RanBP2"/>
</dbReference>
<evidence type="ECO:0000256" key="3">
    <source>
        <dbReference type="ARBA" id="ARBA00022833"/>
    </source>
</evidence>
<dbReference type="GO" id="GO:0008270">
    <property type="term" value="F:zinc ion binding"/>
    <property type="evidence" value="ECO:0007669"/>
    <property type="project" value="UniProtKB-KW"/>
</dbReference>
<organism evidence="5 6">
    <name type="scientific">Rufibacter quisquiliarum</name>
    <dbReference type="NCBI Taxonomy" id="1549639"/>
    <lineage>
        <taxon>Bacteria</taxon>
        <taxon>Pseudomonadati</taxon>
        <taxon>Bacteroidota</taxon>
        <taxon>Cytophagia</taxon>
        <taxon>Cytophagales</taxon>
        <taxon>Hymenobacteraceae</taxon>
        <taxon>Rufibacter</taxon>
    </lineage>
</organism>
<evidence type="ECO:0000256" key="1">
    <source>
        <dbReference type="ARBA" id="ARBA00022723"/>
    </source>
</evidence>
<keyword evidence="6" id="KW-1185">Reference proteome</keyword>
<reference evidence="5 6" key="1">
    <citation type="submission" date="2020-08" db="EMBL/GenBank/DDBJ databases">
        <title>Genomic Encyclopedia of Type Strains, Phase IV (KMG-IV): sequencing the most valuable type-strain genomes for metagenomic binning, comparative biology and taxonomic classification.</title>
        <authorList>
            <person name="Goeker M."/>
        </authorList>
    </citation>
    <scope>NUCLEOTIDE SEQUENCE [LARGE SCALE GENOMIC DNA]</scope>
    <source>
        <strain evidence="5 6">DSM 29854</strain>
    </source>
</reference>
<evidence type="ECO:0000256" key="2">
    <source>
        <dbReference type="ARBA" id="ARBA00022771"/>
    </source>
</evidence>
<proteinExistence type="predicted"/>
<evidence type="ECO:0000313" key="6">
    <source>
        <dbReference type="Proteomes" id="UP000563094"/>
    </source>
</evidence>
<dbReference type="PROSITE" id="PS01358">
    <property type="entry name" value="ZF_RANBP2_1"/>
    <property type="match status" value="1"/>
</dbReference>
<gene>
    <name evidence="5" type="ORF">FHS90_000016</name>
</gene>
<keyword evidence="1" id="KW-0479">Metal-binding</keyword>